<dbReference type="Gene3D" id="3.90.25.10">
    <property type="entry name" value="UDP-galactose 4-epimerase, domain 1"/>
    <property type="match status" value="1"/>
</dbReference>
<dbReference type="SUPFAM" id="SSF51735">
    <property type="entry name" value="NAD(P)-binding Rossmann-fold domains"/>
    <property type="match status" value="1"/>
</dbReference>
<dbReference type="InterPro" id="IPR016040">
    <property type="entry name" value="NAD(P)-bd_dom"/>
</dbReference>
<protein>
    <recommendedName>
        <fullName evidence="1">NAD(P)-binding domain-containing protein</fullName>
    </recommendedName>
</protein>
<accession>A0A383E9R6</accession>
<feature type="non-terminal residue" evidence="2">
    <location>
        <position position="217"/>
    </location>
</feature>
<reference evidence="2" key="1">
    <citation type="submission" date="2018-05" db="EMBL/GenBank/DDBJ databases">
        <authorList>
            <person name="Lanie J.A."/>
            <person name="Ng W.-L."/>
            <person name="Kazmierczak K.M."/>
            <person name="Andrzejewski T.M."/>
            <person name="Davidsen T.M."/>
            <person name="Wayne K.J."/>
            <person name="Tettelin H."/>
            <person name="Glass J.I."/>
            <person name="Rusch D."/>
            <person name="Podicherti R."/>
            <person name="Tsui H.-C.T."/>
            <person name="Winkler M.E."/>
        </authorList>
    </citation>
    <scope>NUCLEOTIDE SEQUENCE</scope>
</reference>
<name>A0A383E9R6_9ZZZZ</name>
<dbReference type="InterPro" id="IPR036291">
    <property type="entry name" value="NAD(P)-bd_dom_sf"/>
</dbReference>
<dbReference type="AlphaFoldDB" id="A0A383E9R6"/>
<dbReference type="PANTHER" id="PTHR43000">
    <property type="entry name" value="DTDP-D-GLUCOSE 4,6-DEHYDRATASE-RELATED"/>
    <property type="match status" value="1"/>
</dbReference>
<sequence length="217" mass="24085">MDGKTILVTGSCGFIGSHMCELLVREGYRVIGFDRYNSENHWGWLEESECRGEMEIVLGDIRDYDSVSKMIKRSSAVIHMAALIGIPYSYVSPLAYLRTNVEGTYNVLESSRVYDLDQVVLISTSETYGSAQYIPIDEAHPSVGQSPYAASKIAADQLGISYHKSFDLPVRIARPFNTYGPRQSARGVIPSIISQVLLGKVDIELGNTTPTRDFTYV</sequence>
<dbReference type="Pfam" id="PF16363">
    <property type="entry name" value="GDP_Man_Dehyd"/>
    <property type="match status" value="1"/>
</dbReference>
<gene>
    <name evidence="2" type="ORF">METZ01_LOCUS505984</name>
</gene>
<dbReference type="EMBL" id="UINC01223791">
    <property type="protein sequence ID" value="SVE53130.1"/>
    <property type="molecule type" value="Genomic_DNA"/>
</dbReference>
<dbReference type="Gene3D" id="3.40.50.720">
    <property type="entry name" value="NAD(P)-binding Rossmann-like Domain"/>
    <property type="match status" value="1"/>
</dbReference>
<evidence type="ECO:0000313" key="2">
    <source>
        <dbReference type="EMBL" id="SVE53130.1"/>
    </source>
</evidence>
<evidence type="ECO:0000259" key="1">
    <source>
        <dbReference type="Pfam" id="PF16363"/>
    </source>
</evidence>
<feature type="domain" description="NAD(P)-binding" evidence="1">
    <location>
        <begin position="7"/>
        <end position="217"/>
    </location>
</feature>
<organism evidence="2">
    <name type="scientific">marine metagenome</name>
    <dbReference type="NCBI Taxonomy" id="408172"/>
    <lineage>
        <taxon>unclassified sequences</taxon>
        <taxon>metagenomes</taxon>
        <taxon>ecological metagenomes</taxon>
    </lineage>
</organism>
<proteinExistence type="predicted"/>